<dbReference type="AlphaFoldDB" id="A0A1W1XJS8"/>
<dbReference type="OrthoDB" id="1523598at2"/>
<keyword evidence="3" id="KW-0378">Hydrolase</keyword>
<keyword evidence="4" id="KW-1185">Reference proteome</keyword>
<dbReference type="Gene3D" id="1.10.101.10">
    <property type="entry name" value="PGBD-like superfamily/PGBD"/>
    <property type="match status" value="1"/>
</dbReference>
<organism evidence="3 4">
    <name type="scientific">Andreprevotia lacus DSM 23236</name>
    <dbReference type="NCBI Taxonomy" id="1121001"/>
    <lineage>
        <taxon>Bacteria</taxon>
        <taxon>Pseudomonadati</taxon>
        <taxon>Pseudomonadota</taxon>
        <taxon>Betaproteobacteria</taxon>
        <taxon>Neisseriales</taxon>
        <taxon>Chitinibacteraceae</taxon>
        <taxon>Andreprevotia</taxon>
    </lineage>
</organism>
<name>A0A1W1XJS8_9NEIS</name>
<dbReference type="Proteomes" id="UP000192761">
    <property type="component" value="Unassembled WGS sequence"/>
</dbReference>
<dbReference type="EMBL" id="FWXD01000009">
    <property type="protein sequence ID" value="SMC24205.1"/>
    <property type="molecule type" value="Genomic_DNA"/>
</dbReference>
<evidence type="ECO:0000259" key="2">
    <source>
        <dbReference type="Pfam" id="PF11860"/>
    </source>
</evidence>
<dbReference type="GO" id="GO:0016787">
    <property type="term" value="F:hydrolase activity"/>
    <property type="evidence" value="ECO:0007669"/>
    <property type="project" value="UniProtKB-KW"/>
</dbReference>
<evidence type="ECO:0000259" key="1">
    <source>
        <dbReference type="Pfam" id="PF01471"/>
    </source>
</evidence>
<dbReference type="InterPro" id="IPR036365">
    <property type="entry name" value="PGBD-like_sf"/>
</dbReference>
<feature type="domain" description="Peptidoglycan binding-like" evidence="1">
    <location>
        <begin position="11"/>
        <end position="64"/>
    </location>
</feature>
<dbReference type="Pfam" id="PF11860">
    <property type="entry name" value="Muramidase"/>
    <property type="match status" value="1"/>
</dbReference>
<sequence>MDTLKMGAHGLAVSSLQQMLNAAGASLVVDGWFGDATADAVAAYQQRIGLVVDGVAGPKTLQVLAAGSKPAGMLGAADLQAAAEKLDVSVAAIRAVNEVESAGAGFLPDGRCKVLFERHVMHQRLQAAGADVAALAARYPLLINPQRGGYAGGAAEWQRLTNAGLVSGYPDLAVEAASWGAFQIMGYHWQRLGYASAAEFEAAMQDSEAGQLDGFMRFIAADPVLLKALRTRKWADFAHGYNGPAYAANLYDVKLARAYERYASQAEAVAA</sequence>
<gene>
    <name evidence="3" type="ORF">SAMN02745857_01772</name>
</gene>
<dbReference type="InterPro" id="IPR002477">
    <property type="entry name" value="Peptidoglycan-bd-like"/>
</dbReference>
<evidence type="ECO:0000313" key="4">
    <source>
        <dbReference type="Proteomes" id="UP000192761"/>
    </source>
</evidence>
<proteinExistence type="predicted"/>
<reference evidence="3 4" key="1">
    <citation type="submission" date="2017-04" db="EMBL/GenBank/DDBJ databases">
        <authorList>
            <person name="Afonso C.L."/>
            <person name="Miller P.J."/>
            <person name="Scott M.A."/>
            <person name="Spackman E."/>
            <person name="Goraichik I."/>
            <person name="Dimitrov K.M."/>
            <person name="Suarez D.L."/>
            <person name="Swayne D.E."/>
        </authorList>
    </citation>
    <scope>NUCLEOTIDE SEQUENCE [LARGE SCALE GENOMIC DNA]</scope>
    <source>
        <strain evidence="3 4">DSM 23236</strain>
    </source>
</reference>
<protein>
    <submittedName>
        <fullName evidence="3">Peptidoglycan-binding (PGRP) domain of peptidoglycan hydrolases-containing protein</fullName>
    </submittedName>
</protein>
<evidence type="ECO:0000313" key="3">
    <source>
        <dbReference type="EMBL" id="SMC24205.1"/>
    </source>
</evidence>
<dbReference type="STRING" id="1121001.SAMN02745857_01772"/>
<dbReference type="Pfam" id="PF01471">
    <property type="entry name" value="PG_binding_1"/>
    <property type="match status" value="1"/>
</dbReference>
<dbReference type="InterPro" id="IPR024408">
    <property type="entry name" value="Muramidase"/>
</dbReference>
<dbReference type="InterPro" id="IPR036366">
    <property type="entry name" value="PGBDSf"/>
</dbReference>
<accession>A0A1W1XJS8</accession>
<dbReference type="SUPFAM" id="SSF47090">
    <property type="entry name" value="PGBD-like"/>
    <property type="match status" value="1"/>
</dbReference>
<feature type="domain" description="N-acetylmuramidase" evidence="2">
    <location>
        <begin position="90"/>
        <end position="262"/>
    </location>
</feature>
<dbReference type="RefSeq" id="WP_084090435.1">
    <property type="nucleotide sequence ID" value="NZ_FWXD01000009.1"/>
</dbReference>